<accession>A0ABY5DNU9</accession>
<gene>
    <name evidence="2" type="ORF">NBH00_13700</name>
</gene>
<comment type="similarity">
    <text evidence="1">Belongs to the short-chain dehydrogenases/reductases (SDR) family.</text>
</comment>
<organism evidence="2 3">
    <name type="scientific">Paraconexibacter antarcticus</name>
    <dbReference type="NCBI Taxonomy" id="2949664"/>
    <lineage>
        <taxon>Bacteria</taxon>
        <taxon>Bacillati</taxon>
        <taxon>Actinomycetota</taxon>
        <taxon>Thermoleophilia</taxon>
        <taxon>Solirubrobacterales</taxon>
        <taxon>Paraconexibacteraceae</taxon>
        <taxon>Paraconexibacter</taxon>
    </lineage>
</organism>
<evidence type="ECO:0000256" key="1">
    <source>
        <dbReference type="ARBA" id="ARBA00006484"/>
    </source>
</evidence>
<dbReference type="PANTHER" id="PTHR42879">
    <property type="entry name" value="3-OXOACYL-(ACYL-CARRIER-PROTEIN) REDUCTASE"/>
    <property type="match status" value="1"/>
</dbReference>
<dbReference type="InterPro" id="IPR050259">
    <property type="entry name" value="SDR"/>
</dbReference>
<dbReference type="RefSeq" id="WP_254569153.1">
    <property type="nucleotide sequence ID" value="NZ_CP098502.1"/>
</dbReference>
<dbReference type="Proteomes" id="UP001056035">
    <property type="component" value="Chromosome"/>
</dbReference>
<reference evidence="2 3" key="1">
    <citation type="submission" date="2022-06" db="EMBL/GenBank/DDBJ databases">
        <title>Paraconexibacter antarcticus.</title>
        <authorList>
            <person name="Kim C.S."/>
        </authorList>
    </citation>
    <scope>NUCLEOTIDE SEQUENCE [LARGE SCALE GENOMIC DNA]</scope>
    <source>
        <strain evidence="2 3">02-257</strain>
    </source>
</reference>
<dbReference type="InterPro" id="IPR036291">
    <property type="entry name" value="NAD(P)-bd_dom_sf"/>
</dbReference>
<name>A0ABY5DNU9_9ACTN</name>
<dbReference type="SUPFAM" id="SSF51735">
    <property type="entry name" value="NAD(P)-binding Rossmann-fold domains"/>
    <property type="match status" value="1"/>
</dbReference>
<evidence type="ECO:0000313" key="2">
    <source>
        <dbReference type="EMBL" id="UTI62415.1"/>
    </source>
</evidence>
<proteinExistence type="inferred from homology"/>
<dbReference type="Gene3D" id="3.40.50.720">
    <property type="entry name" value="NAD(P)-binding Rossmann-like Domain"/>
    <property type="match status" value="1"/>
</dbReference>
<evidence type="ECO:0000313" key="3">
    <source>
        <dbReference type="Proteomes" id="UP001056035"/>
    </source>
</evidence>
<dbReference type="EMBL" id="CP098502">
    <property type="protein sequence ID" value="UTI62415.1"/>
    <property type="molecule type" value="Genomic_DNA"/>
</dbReference>
<sequence length="179" mass="18398">MLVNNAGTSFARPLDELTDEDWLDQYALHVLAPMRLMRLAAPKMAARGGGRIVNVCSSAGKRPSQTNAAYSVTKAAQLSLSRLFADRHAADGVLVNAVAPGPVSTPLWMADGGLADQNAASAGVTREEALAAQQAKVPLGRFAAPGEIADVIVFLCSARASTVTGAAWSADGGAVAIIV</sequence>
<protein>
    <submittedName>
        <fullName evidence="2">SDR family oxidoreductase</fullName>
    </submittedName>
</protein>
<keyword evidence="3" id="KW-1185">Reference proteome</keyword>
<dbReference type="InterPro" id="IPR002347">
    <property type="entry name" value="SDR_fam"/>
</dbReference>
<dbReference type="Pfam" id="PF13561">
    <property type="entry name" value="adh_short_C2"/>
    <property type="match status" value="1"/>
</dbReference>
<dbReference type="PRINTS" id="PR00081">
    <property type="entry name" value="GDHRDH"/>
</dbReference>